<feature type="region of interest" description="Disordered" evidence="1">
    <location>
        <begin position="79"/>
        <end position="108"/>
    </location>
</feature>
<dbReference type="Proteomes" id="UP000314294">
    <property type="component" value="Unassembled WGS sequence"/>
</dbReference>
<proteinExistence type="predicted"/>
<dbReference type="AlphaFoldDB" id="A0A4Z2GRH2"/>
<feature type="region of interest" description="Disordered" evidence="1">
    <location>
        <begin position="1"/>
        <end position="53"/>
    </location>
</feature>
<feature type="compositionally biased region" description="Basic and acidic residues" evidence="1">
    <location>
        <begin position="8"/>
        <end position="25"/>
    </location>
</feature>
<protein>
    <submittedName>
        <fullName evidence="2">Uncharacterized protein</fullName>
    </submittedName>
</protein>
<dbReference type="EMBL" id="SRLO01000437">
    <property type="protein sequence ID" value="TNN56076.1"/>
    <property type="molecule type" value="Genomic_DNA"/>
</dbReference>
<evidence type="ECO:0000313" key="2">
    <source>
        <dbReference type="EMBL" id="TNN56076.1"/>
    </source>
</evidence>
<feature type="compositionally biased region" description="Basic and acidic residues" evidence="1">
    <location>
        <begin position="79"/>
        <end position="94"/>
    </location>
</feature>
<name>A0A4Z2GRH2_9TELE</name>
<evidence type="ECO:0000256" key="1">
    <source>
        <dbReference type="SAM" id="MobiDB-lite"/>
    </source>
</evidence>
<organism evidence="2 3">
    <name type="scientific">Liparis tanakae</name>
    <name type="common">Tanaka's snailfish</name>
    <dbReference type="NCBI Taxonomy" id="230148"/>
    <lineage>
        <taxon>Eukaryota</taxon>
        <taxon>Metazoa</taxon>
        <taxon>Chordata</taxon>
        <taxon>Craniata</taxon>
        <taxon>Vertebrata</taxon>
        <taxon>Euteleostomi</taxon>
        <taxon>Actinopterygii</taxon>
        <taxon>Neopterygii</taxon>
        <taxon>Teleostei</taxon>
        <taxon>Neoteleostei</taxon>
        <taxon>Acanthomorphata</taxon>
        <taxon>Eupercaria</taxon>
        <taxon>Perciformes</taxon>
        <taxon>Cottioidei</taxon>
        <taxon>Cottales</taxon>
        <taxon>Liparidae</taxon>
        <taxon>Liparis</taxon>
    </lineage>
</organism>
<sequence>MKNLPSPKPERDGGHKNREKEDKRQSRGSCYLSEDDARGEAGDTNHTGAAFRGPLRNAAGFFPVHGRAALEIRCRLSHREASAASEGERGDDSHTPPGLISGGPRPLE</sequence>
<gene>
    <name evidence="2" type="ORF">EYF80_033707</name>
</gene>
<keyword evidence="3" id="KW-1185">Reference proteome</keyword>
<accession>A0A4Z2GRH2</accession>
<reference evidence="2 3" key="1">
    <citation type="submission" date="2019-03" db="EMBL/GenBank/DDBJ databases">
        <title>First draft genome of Liparis tanakae, snailfish: a comprehensive survey of snailfish specific genes.</title>
        <authorList>
            <person name="Kim W."/>
            <person name="Song I."/>
            <person name="Jeong J.-H."/>
            <person name="Kim D."/>
            <person name="Kim S."/>
            <person name="Ryu S."/>
            <person name="Song J.Y."/>
            <person name="Lee S.K."/>
        </authorList>
    </citation>
    <scope>NUCLEOTIDE SEQUENCE [LARGE SCALE GENOMIC DNA]</scope>
    <source>
        <tissue evidence="2">Muscle</tissue>
    </source>
</reference>
<comment type="caution">
    <text evidence="2">The sequence shown here is derived from an EMBL/GenBank/DDBJ whole genome shotgun (WGS) entry which is preliminary data.</text>
</comment>
<evidence type="ECO:0000313" key="3">
    <source>
        <dbReference type="Proteomes" id="UP000314294"/>
    </source>
</evidence>